<dbReference type="EMBL" id="WBKG01000042">
    <property type="protein sequence ID" value="KAB1979474.1"/>
    <property type="molecule type" value="Genomic_DNA"/>
</dbReference>
<evidence type="ECO:0000313" key="1">
    <source>
        <dbReference type="EMBL" id="KAB1979474.1"/>
    </source>
</evidence>
<organism evidence="1 2">
    <name type="scientific">Streptomyces triticiradicis</name>
    <dbReference type="NCBI Taxonomy" id="2651189"/>
    <lineage>
        <taxon>Bacteria</taxon>
        <taxon>Bacillati</taxon>
        <taxon>Actinomycetota</taxon>
        <taxon>Actinomycetes</taxon>
        <taxon>Kitasatosporales</taxon>
        <taxon>Streptomycetaceae</taxon>
        <taxon>Streptomyces</taxon>
    </lineage>
</organism>
<dbReference type="RefSeq" id="WP_151473671.1">
    <property type="nucleotide sequence ID" value="NZ_WBKG01000042.1"/>
</dbReference>
<gene>
    <name evidence="1" type="ORF">F8144_36290</name>
</gene>
<reference evidence="1 2" key="1">
    <citation type="submission" date="2019-09" db="EMBL/GenBank/DDBJ databases">
        <title>Isolation and identification of active actinomycetes.</title>
        <authorList>
            <person name="Yu Z."/>
            <person name="Han C."/>
            <person name="Yu B."/>
        </authorList>
    </citation>
    <scope>NUCLEOTIDE SEQUENCE [LARGE SCALE GENOMIC DNA]</scope>
    <source>
        <strain evidence="1 2">NEAU-H2</strain>
    </source>
</reference>
<comment type="caution">
    <text evidence="1">The sequence shown here is derived from an EMBL/GenBank/DDBJ whole genome shotgun (WGS) entry which is preliminary data.</text>
</comment>
<dbReference type="Proteomes" id="UP000442990">
    <property type="component" value="Unassembled WGS sequence"/>
</dbReference>
<protein>
    <submittedName>
        <fullName evidence="1">Uncharacterized protein</fullName>
    </submittedName>
</protein>
<keyword evidence="2" id="KW-1185">Reference proteome</keyword>
<sequence length="202" mass="21077">MTTATRTAHPTAPLPPAALSAMARIEFALAAPEREAAAKVAKALGFHTGWKPATHLGETATRIIMWSQVELNTVFERVGGTVTTQQMERSTSDGSSTWTATEITVTVTVPGVGEVGIVTDWDEEIGGWDLPVMVAATRAPAIVRAVAVYETAAVHRSNLAELAAAGELSDLDAEGFVVAEELMAGALATLTAAGMRHLVEAA</sequence>
<name>A0A7J5D5G0_9ACTN</name>
<proteinExistence type="predicted"/>
<accession>A0A7J5D5G0</accession>
<evidence type="ECO:0000313" key="2">
    <source>
        <dbReference type="Proteomes" id="UP000442990"/>
    </source>
</evidence>
<dbReference type="AlphaFoldDB" id="A0A7J5D5G0"/>